<dbReference type="GO" id="GO:0005576">
    <property type="term" value="C:extracellular region"/>
    <property type="evidence" value="ECO:0007669"/>
    <property type="project" value="UniProtKB-SubCell"/>
</dbReference>
<evidence type="ECO:0000256" key="4">
    <source>
        <dbReference type="ARBA" id="ARBA00022525"/>
    </source>
</evidence>
<evidence type="ECO:0000256" key="3">
    <source>
        <dbReference type="ARBA" id="ARBA00009492"/>
    </source>
</evidence>
<dbReference type="InterPro" id="IPR002165">
    <property type="entry name" value="Plexin_repeat"/>
</dbReference>
<evidence type="ECO:0000259" key="12">
    <source>
        <dbReference type="PROSITE" id="PS50835"/>
    </source>
</evidence>
<dbReference type="InterPro" id="IPR001627">
    <property type="entry name" value="Semap_dom"/>
</dbReference>
<dbReference type="GO" id="GO:0005886">
    <property type="term" value="C:plasma membrane"/>
    <property type="evidence" value="ECO:0007669"/>
    <property type="project" value="TreeGrafter"/>
</dbReference>
<dbReference type="InterPro" id="IPR036179">
    <property type="entry name" value="Ig-like_dom_sf"/>
</dbReference>
<dbReference type="PROSITE" id="PS51004">
    <property type="entry name" value="SEMA"/>
    <property type="match status" value="1"/>
</dbReference>
<comment type="caution">
    <text evidence="10">Lacks conserved residue(s) required for the propagation of feature annotation.</text>
</comment>
<protein>
    <recommendedName>
        <fullName evidence="16">Semaphorin 3B</fullName>
    </recommendedName>
</protein>
<comment type="subcellular location">
    <subcellularLocation>
        <location evidence="1">Membrane</location>
    </subcellularLocation>
    <subcellularLocation>
        <location evidence="2">Secreted</location>
    </subcellularLocation>
</comment>
<keyword evidence="6" id="KW-0472">Membrane</keyword>
<evidence type="ECO:0000256" key="8">
    <source>
        <dbReference type="ARBA" id="ARBA00023180"/>
    </source>
</evidence>
<dbReference type="SUPFAM" id="SSF103575">
    <property type="entry name" value="Plexin repeat"/>
    <property type="match status" value="1"/>
</dbReference>
<dbReference type="SMART" id="SM00423">
    <property type="entry name" value="PSI"/>
    <property type="match status" value="1"/>
</dbReference>
<dbReference type="FunFam" id="2.130.10.10:FF:000015">
    <property type="entry name" value="Semaphorin 3B"/>
    <property type="match status" value="1"/>
</dbReference>
<keyword evidence="9" id="KW-0393">Immunoglobulin domain</keyword>
<dbReference type="SMART" id="SM00409">
    <property type="entry name" value="IG"/>
    <property type="match status" value="1"/>
</dbReference>
<proteinExistence type="inferred from homology"/>
<evidence type="ECO:0000256" key="11">
    <source>
        <dbReference type="SAM" id="MobiDB-lite"/>
    </source>
</evidence>
<dbReference type="FunFam" id="2.60.40.10:FF:000030">
    <property type="entry name" value="Semaphorin 3F like"/>
    <property type="match status" value="1"/>
</dbReference>
<dbReference type="Gene3D" id="2.60.40.10">
    <property type="entry name" value="Immunoglobulins"/>
    <property type="match status" value="1"/>
</dbReference>
<evidence type="ECO:0000256" key="7">
    <source>
        <dbReference type="ARBA" id="ARBA00023157"/>
    </source>
</evidence>
<dbReference type="PANTHER" id="PTHR11036:SF37">
    <property type="entry name" value="SEMAPHORIN-3B"/>
    <property type="match status" value="1"/>
</dbReference>
<feature type="region of interest" description="Disordered" evidence="11">
    <location>
        <begin position="840"/>
        <end position="875"/>
    </location>
</feature>
<dbReference type="Pfam" id="PF01437">
    <property type="entry name" value="PSI"/>
    <property type="match status" value="1"/>
</dbReference>
<dbReference type="PROSITE" id="PS50835">
    <property type="entry name" value="IG_LIKE"/>
    <property type="match status" value="1"/>
</dbReference>
<comment type="similarity">
    <text evidence="3">Belongs to the semaphorin family.</text>
</comment>
<dbReference type="Gene3D" id="3.30.1680.10">
    <property type="entry name" value="ligand-binding face of the semaphorins, domain 2"/>
    <property type="match status" value="1"/>
</dbReference>
<feature type="domain" description="Sema" evidence="13">
    <location>
        <begin position="1"/>
        <end position="633"/>
    </location>
</feature>
<evidence type="ECO:0000256" key="9">
    <source>
        <dbReference type="ARBA" id="ARBA00023319"/>
    </source>
</evidence>
<reference evidence="14" key="1">
    <citation type="submission" date="2025-08" db="UniProtKB">
        <authorList>
            <consortium name="Ensembl"/>
        </authorList>
    </citation>
    <scope>IDENTIFICATION</scope>
</reference>
<accession>A0A8D2NHK2</accession>
<evidence type="ECO:0000256" key="5">
    <source>
        <dbReference type="ARBA" id="ARBA00022729"/>
    </source>
</evidence>
<feature type="domain" description="Ig-like" evidence="12">
    <location>
        <begin position="682"/>
        <end position="785"/>
    </location>
</feature>
<dbReference type="SUPFAM" id="SSF101912">
    <property type="entry name" value="Sema domain"/>
    <property type="match status" value="1"/>
</dbReference>
<evidence type="ECO:0000256" key="1">
    <source>
        <dbReference type="ARBA" id="ARBA00004370"/>
    </source>
</evidence>
<evidence type="ECO:0000313" key="15">
    <source>
        <dbReference type="Proteomes" id="UP000694413"/>
    </source>
</evidence>
<dbReference type="SMART" id="SM00630">
    <property type="entry name" value="Sema"/>
    <property type="match status" value="1"/>
</dbReference>
<feature type="region of interest" description="Disordered" evidence="11">
    <location>
        <begin position="57"/>
        <end position="96"/>
    </location>
</feature>
<organism evidence="14 15">
    <name type="scientific">Zonotrichia albicollis</name>
    <name type="common">White-throated sparrow</name>
    <name type="synonym">Fringilla albicollis</name>
    <dbReference type="NCBI Taxonomy" id="44394"/>
    <lineage>
        <taxon>Eukaryota</taxon>
        <taxon>Metazoa</taxon>
        <taxon>Chordata</taxon>
        <taxon>Craniata</taxon>
        <taxon>Vertebrata</taxon>
        <taxon>Euteleostomi</taxon>
        <taxon>Archelosauria</taxon>
        <taxon>Archosauria</taxon>
        <taxon>Dinosauria</taxon>
        <taxon>Saurischia</taxon>
        <taxon>Theropoda</taxon>
        <taxon>Coelurosauria</taxon>
        <taxon>Aves</taxon>
        <taxon>Neognathae</taxon>
        <taxon>Neoaves</taxon>
        <taxon>Telluraves</taxon>
        <taxon>Australaves</taxon>
        <taxon>Passeriformes</taxon>
        <taxon>Passerellidae</taxon>
        <taxon>Zonotrichia</taxon>
    </lineage>
</organism>
<dbReference type="InterPro" id="IPR013151">
    <property type="entry name" value="Immunoglobulin_dom"/>
</dbReference>
<evidence type="ECO:0000256" key="2">
    <source>
        <dbReference type="ARBA" id="ARBA00004613"/>
    </source>
</evidence>
<dbReference type="InterPro" id="IPR015943">
    <property type="entry name" value="WD40/YVTN_repeat-like_dom_sf"/>
</dbReference>
<keyword evidence="7" id="KW-1015">Disulfide bond</keyword>
<dbReference type="GO" id="GO:0030335">
    <property type="term" value="P:positive regulation of cell migration"/>
    <property type="evidence" value="ECO:0007669"/>
    <property type="project" value="TreeGrafter"/>
</dbReference>
<dbReference type="Proteomes" id="UP000694413">
    <property type="component" value="Unassembled WGS sequence"/>
</dbReference>
<dbReference type="InterPro" id="IPR036352">
    <property type="entry name" value="Semap_dom_sf"/>
</dbReference>
<dbReference type="GO" id="GO:0071526">
    <property type="term" value="P:semaphorin-plexin signaling pathway"/>
    <property type="evidence" value="ECO:0007669"/>
    <property type="project" value="TreeGrafter"/>
</dbReference>
<keyword evidence="8" id="KW-0325">Glycoprotein</keyword>
<dbReference type="PANTHER" id="PTHR11036">
    <property type="entry name" value="SEMAPHORIN"/>
    <property type="match status" value="1"/>
</dbReference>
<evidence type="ECO:0000256" key="10">
    <source>
        <dbReference type="PROSITE-ProRule" id="PRU00352"/>
    </source>
</evidence>
<dbReference type="GO" id="GO:0007411">
    <property type="term" value="P:axon guidance"/>
    <property type="evidence" value="ECO:0007669"/>
    <property type="project" value="TreeGrafter"/>
</dbReference>
<reference evidence="14" key="2">
    <citation type="submission" date="2025-09" db="UniProtKB">
        <authorList>
            <consortium name="Ensembl"/>
        </authorList>
    </citation>
    <scope>IDENTIFICATION</scope>
</reference>
<evidence type="ECO:0000259" key="13">
    <source>
        <dbReference type="PROSITE" id="PS51004"/>
    </source>
</evidence>
<feature type="region of interest" description="Disordered" evidence="11">
    <location>
        <begin position="160"/>
        <end position="189"/>
    </location>
</feature>
<evidence type="ECO:0008006" key="16">
    <source>
        <dbReference type="Google" id="ProtNLM"/>
    </source>
</evidence>
<evidence type="ECO:0000313" key="14">
    <source>
        <dbReference type="Ensembl" id="ENSZALP00000022344.1"/>
    </source>
</evidence>
<dbReference type="InterPro" id="IPR003599">
    <property type="entry name" value="Ig_sub"/>
</dbReference>
<dbReference type="GO" id="GO:0045499">
    <property type="term" value="F:chemorepellent activity"/>
    <property type="evidence" value="ECO:0007669"/>
    <property type="project" value="TreeGrafter"/>
</dbReference>
<dbReference type="CDD" id="cd05871">
    <property type="entry name" value="Ig_Sema3"/>
    <property type="match status" value="1"/>
</dbReference>
<dbReference type="Pfam" id="PF00047">
    <property type="entry name" value="ig"/>
    <property type="match status" value="1"/>
</dbReference>
<dbReference type="Pfam" id="PF01403">
    <property type="entry name" value="Sema"/>
    <property type="match status" value="1"/>
</dbReference>
<dbReference type="Gene3D" id="2.130.10.10">
    <property type="entry name" value="YVTN repeat-like/Quinoprotein amine dehydrogenase"/>
    <property type="match status" value="1"/>
</dbReference>
<dbReference type="GO" id="GO:0030215">
    <property type="term" value="F:semaphorin receptor binding"/>
    <property type="evidence" value="ECO:0007669"/>
    <property type="project" value="InterPro"/>
</dbReference>
<keyword evidence="5" id="KW-0732">Signal</keyword>
<dbReference type="InterPro" id="IPR027231">
    <property type="entry name" value="Semaphorin"/>
</dbReference>
<keyword evidence="15" id="KW-1185">Reference proteome</keyword>
<dbReference type="GO" id="GO:0001755">
    <property type="term" value="P:neural crest cell migration"/>
    <property type="evidence" value="ECO:0007669"/>
    <property type="project" value="TreeGrafter"/>
</dbReference>
<dbReference type="InterPro" id="IPR016201">
    <property type="entry name" value="PSI"/>
</dbReference>
<name>A0A8D2NHK2_ZONAL</name>
<dbReference type="AlphaFoldDB" id="A0A8D2NHK2"/>
<sequence length="875" mass="95699">MLGSISLWRDDLAIIPQDGDLAPLCRETPAHRGTLPCAQGLSLSGLGAAFHQLPKPQGAQHCTLQPPRLPEDREGAQAAARTSGEAQGDASSAAWGSGRKCGAVLGGLQSPGRGSPAHLQAPCKLPGVWSRLGAPGGCQAQCPGPGQQGGRWLGSWGPGSRGGAGTPFSPHNCSILPAGQEGNGAGGTRWRGSAGCSRCGEHPLLHPQIYWPAPVEWREECNWAGKDITAECMNFVKILHPYNRTHLYACGTGAFHPVCAFIEAGQHAEEPVFKLDPHHTEDGKGKSPYDPQHTAASVLVGEELYSGVATDLMGRDFTIFRSLGRRPSIRTEQHDSRWLNEPKFVAVFLVPESEDPDDDKIYFFFRETAVERQQGLGKTSFARIGQICRNDMGGQRSLVNKWTTFLKARLVCAVPGPDGADTHFDELRDVFLLQTRDKRNPLIYAIFSTSSSVFQGSAVCVYTMADIRRAFLGPFAHKEGPNYQWVSYQGRVPYPRPGMCPSKTFGTFGSTKDFPDEVIQFARHHPLMYNPVLPHGQRPLFLQATVPYTFTRIAVDRVTAADGHYDVLFIGTDVGTVLKVVSVPKESWHRMEPLLLEELQVFQDSSPIISLQLSSKRHQLYAGSTTALAQLPLHRCSAYGKACAECCLARDPYCAWDGNTCTRYVPNTKRRFRRQDVRNGDPNVLCSEGELGPARKQLYGVEGSSVFLECIPKSLQAHILWTYQRTLNDPQREVGSPWPGTMDERVVRTERGVLFRSVQRSDAGLYLCHATEHGFTQPLLRLSLEVIGAGQATGAASAGDPQLAAGIPGRKVWYRDFLQLVERPPLGATDKALGIAVSPGQYHGASRHNPTGHDPHRGLRSKPLTWAPMSPCCSE</sequence>
<keyword evidence="4" id="KW-0964">Secreted</keyword>
<dbReference type="SUPFAM" id="SSF48726">
    <property type="entry name" value="Immunoglobulin"/>
    <property type="match status" value="1"/>
</dbReference>
<dbReference type="InterPro" id="IPR013783">
    <property type="entry name" value="Ig-like_fold"/>
</dbReference>
<dbReference type="InterPro" id="IPR007110">
    <property type="entry name" value="Ig-like_dom"/>
</dbReference>
<dbReference type="Ensembl" id="ENSZALT00000029070.1">
    <property type="protein sequence ID" value="ENSZALP00000022344.1"/>
    <property type="gene ID" value="ENSZALG00000017346.1"/>
</dbReference>
<evidence type="ECO:0000256" key="6">
    <source>
        <dbReference type="ARBA" id="ARBA00023136"/>
    </source>
</evidence>